<organism evidence="2 3">
    <name type="scientific">Rhizobium etli 8C-3</name>
    <dbReference type="NCBI Taxonomy" id="538025"/>
    <lineage>
        <taxon>Bacteria</taxon>
        <taxon>Pseudomonadati</taxon>
        <taxon>Pseudomonadota</taxon>
        <taxon>Alphaproteobacteria</taxon>
        <taxon>Hyphomicrobiales</taxon>
        <taxon>Rhizobiaceae</taxon>
        <taxon>Rhizobium/Agrobacterium group</taxon>
        <taxon>Rhizobium</taxon>
    </lineage>
</organism>
<feature type="transmembrane region" description="Helical" evidence="1">
    <location>
        <begin position="7"/>
        <end position="28"/>
    </location>
</feature>
<reference evidence="2 3" key="1">
    <citation type="submission" date="2016-09" db="EMBL/GenBank/DDBJ databases">
        <title>The complete genome sequences of Rhizobium gallicum, symbiovars gallicum and phaseoli, symbionts associated to common bean (Phaseolus vulgaris).</title>
        <authorList>
            <person name="Bustos P."/>
            <person name="Santamaria R.I."/>
            <person name="Perez-Carrascal O.M."/>
            <person name="Juarez S."/>
            <person name="Lozano L."/>
            <person name="Martinez-Flores I."/>
            <person name="Martinez-Romero E."/>
            <person name="Cevallos M."/>
            <person name="Romero D."/>
            <person name="Davila G."/>
            <person name="Gonzalez V."/>
        </authorList>
    </citation>
    <scope>NUCLEOTIDE SEQUENCE [LARGE SCALE GENOMIC DNA]</scope>
    <source>
        <strain evidence="2 3">8C-3</strain>
    </source>
</reference>
<feature type="transmembrane region" description="Helical" evidence="1">
    <location>
        <begin position="67"/>
        <end position="87"/>
    </location>
</feature>
<keyword evidence="1" id="KW-0812">Transmembrane</keyword>
<dbReference type="EMBL" id="CP017241">
    <property type="protein sequence ID" value="APO75273.1"/>
    <property type="molecule type" value="Genomic_DNA"/>
</dbReference>
<gene>
    <name evidence="2" type="ORF">AM571_CH02464</name>
</gene>
<keyword evidence="1" id="KW-0472">Membrane</keyword>
<name>A0A1L5P554_RHIET</name>
<dbReference type="SUPFAM" id="SSF81442">
    <property type="entry name" value="Cytochrome c oxidase subunit I-like"/>
    <property type="match status" value="1"/>
</dbReference>
<accession>A0A1L5P554</accession>
<sequence length="138" mass="14945">MPRVSELYFKTAVIFFIIGIAIGLNMAISHDHTVIGAHAHCNLLGWVSMAIFGGYHALNPKKAERRIALIQYYVYTAGLTVLVPALFMMLRGNAAMEPVVAVSSLIIFAGALLFAFIVFSPKEPAITPSAAPLRQDQG</sequence>
<protein>
    <submittedName>
        <fullName evidence="2">Uncharacterized protein</fullName>
    </submittedName>
</protein>
<dbReference type="Proteomes" id="UP000185109">
    <property type="component" value="Chromosome"/>
</dbReference>
<dbReference type="RefSeq" id="WP_074061649.1">
    <property type="nucleotide sequence ID" value="NZ_CP017241.1"/>
</dbReference>
<proteinExistence type="predicted"/>
<feature type="transmembrane region" description="Helical" evidence="1">
    <location>
        <begin position="34"/>
        <end position="55"/>
    </location>
</feature>
<evidence type="ECO:0000313" key="3">
    <source>
        <dbReference type="Proteomes" id="UP000185109"/>
    </source>
</evidence>
<dbReference type="AlphaFoldDB" id="A0A1L5P554"/>
<feature type="transmembrane region" description="Helical" evidence="1">
    <location>
        <begin position="99"/>
        <end position="119"/>
    </location>
</feature>
<evidence type="ECO:0000313" key="2">
    <source>
        <dbReference type="EMBL" id="APO75273.1"/>
    </source>
</evidence>
<dbReference type="Gene3D" id="1.20.210.10">
    <property type="entry name" value="Cytochrome c oxidase-like, subunit I domain"/>
    <property type="match status" value="1"/>
</dbReference>
<keyword evidence="1" id="KW-1133">Transmembrane helix</keyword>
<evidence type="ECO:0000256" key="1">
    <source>
        <dbReference type="SAM" id="Phobius"/>
    </source>
</evidence>
<dbReference type="InterPro" id="IPR036927">
    <property type="entry name" value="Cyt_c_oxase-like_su1_sf"/>
</dbReference>